<dbReference type="AlphaFoldDB" id="A0AAJ6YF50"/>
<organism evidence="4 5">
    <name type="scientific">Ceratosolen solmsi marchali</name>
    <dbReference type="NCBI Taxonomy" id="326594"/>
    <lineage>
        <taxon>Eukaryota</taxon>
        <taxon>Metazoa</taxon>
        <taxon>Ecdysozoa</taxon>
        <taxon>Arthropoda</taxon>
        <taxon>Hexapoda</taxon>
        <taxon>Insecta</taxon>
        <taxon>Pterygota</taxon>
        <taxon>Neoptera</taxon>
        <taxon>Endopterygota</taxon>
        <taxon>Hymenoptera</taxon>
        <taxon>Apocrita</taxon>
        <taxon>Proctotrupomorpha</taxon>
        <taxon>Chalcidoidea</taxon>
        <taxon>Agaonidae</taxon>
        <taxon>Agaoninae</taxon>
        <taxon>Ceratosolen</taxon>
    </lineage>
</organism>
<dbReference type="GO" id="GO:0005737">
    <property type="term" value="C:cytoplasm"/>
    <property type="evidence" value="ECO:0007669"/>
    <property type="project" value="TreeGrafter"/>
</dbReference>
<evidence type="ECO:0000256" key="1">
    <source>
        <dbReference type="ARBA" id="ARBA00022441"/>
    </source>
</evidence>
<dbReference type="InterPro" id="IPR006594">
    <property type="entry name" value="LisH"/>
</dbReference>
<protein>
    <submittedName>
        <fullName evidence="5">Muskelin</fullName>
    </submittedName>
</protein>
<dbReference type="PANTHER" id="PTHR15526:SF5">
    <property type="entry name" value="MUSKELIN"/>
    <property type="match status" value="1"/>
</dbReference>
<keyword evidence="2" id="KW-0677">Repeat</keyword>
<dbReference type="SUPFAM" id="SSF117281">
    <property type="entry name" value="Kelch motif"/>
    <property type="match status" value="1"/>
</dbReference>
<dbReference type="InterPro" id="IPR010565">
    <property type="entry name" value="Muskelin_N"/>
</dbReference>
<dbReference type="SUPFAM" id="SSF50965">
    <property type="entry name" value="Galactose oxidase, central domain"/>
    <property type="match status" value="1"/>
</dbReference>
<dbReference type="GeneID" id="105361444"/>
<dbReference type="Pfam" id="PF06588">
    <property type="entry name" value="Muskelin_N"/>
    <property type="match status" value="1"/>
</dbReference>
<evidence type="ECO:0000313" key="4">
    <source>
        <dbReference type="Proteomes" id="UP000695007"/>
    </source>
</evidence>
<dbReference type="CTD" id="36386"/>
<keyword evidence="4" id="KW-1185">Reference proteome</keyword>
<dbReference type="Gene3D" id="2.60.120.260">
    <property type="entry name" value="Galactose-binding domain-like"/>
    <property type="match status" value="1"/>
</dbReference>
<feature type="domain" description="Muskelin N-terminal" evidence="3">
    <location>
        <begin position="16"/>
        <end position="211"/>
    </location>
</feature>
<dbReference type="InterPro" id="IPR011043">
    <property type="entry name" value="Gal_Oxase/kelch_b-propeller"/>
</dbReference>
<dbReference type="Pfam" id="PF24681">
    <property type="entry name" value="Kelch_KLHDC2_KLHL20_DRC7"/>
    <property type="match status" value="1"/>
</dbReference>
<dbReference type="SUPFAM" id="SSF49785">
    <property type="entry name" value="Galactose-binding domain-like"/>
    <property type="match status" value="1"/>
</dbReference>
<sequence>MDGINMVSNEKSDFEKYLEYRIFKCSSYSSTFVPENIIIDKPFDQMSRWSTDNDSHPQFIILKLQQPSIVKTITFGKFEKAHVCNVRKFLVYGGLEPENMIKLVEGGLKNDSISETFEFNYSIGGKENYFPIRYVKILLLQSWGPNMYCSVWHIRLTGTDNIKLVKPIMDWLSMYQQREIIRLCMKHFRKCQEKEVVDTLKRVTGVSLEDSQLSALYDILVVKGDHMQAEQFISRAVSMGLLDEYINAQSYEVLWTKLSISDPKPGMRGGHQMVLDSISEVLYLFGGWNGNQDLADLWAYNINTSTWSLICSNTAAIGGPSARSCHKMCLDPGRHQLFTLGRYLDTQYRTPENLKSDFYVYNIESNKWTLISEDTAAVGGPDLIFDHQMLMDIDKRTIYVFGGRILVPTTNLEENTTNSNEFVFSGLYSYHVPTGTWQKLACDVSRPSIQNVLSIRSRVGHSMLFHPESRKLYIFAGQRGKEYLNDFFTYEVDTNKVEYISLSELGSKDSNHIPAAGFTQRANIDPKLGEIYVLSGLSKDKDKRDENVQNSFWVYNIKSNKWTCIYRNENIGEKYWSKMQNYEPCPRFAHQLVYDHIKKVHYLFGGNPGRVCLPKLRLDDFWQLRLCRPSHDQILKKCKLIIRKHKFEELAMNNSIEALEYLQTKVSEIIDHEDLEQTKEFQQLASVLFREQNSSKSGSTQEDINDLFGLTSGNSMVKIIHTRRTDLYDKLSEFFPESLTQPRVNLIDLLPL</sequence>
<reference evidence="5" key="1">
    <citation type="submission" date="2025-08" db="UniProtKB">
        <authorList>
            <consortium name="RefSeq"/>
        </authorList>
    </citation>
    <scope>IDENTIFICATION</scope>
</reference>
<evidence type="ECO:0000313" key="5">
    <source>
        <dbReference type="RefSeq" id="XP_011496923.1"/>
    </source>
</evidence>
<dbReference type="PANTHER" id="PTHR15526">
    <property type="entry name" value="MUSKELIN"/>
    <property type="match status" value="1"/>
</dbReference>
<dbReference type="KEGG" id="csol:105361444"/>
<name>A0AAJ6YF50_9HYME</name>
<evidence type="ECO:0000256" key="2">
    <source>
        <dbReference type="ARBA" id="ARBA00022737"/>
    </source>
</evidence>
<dbReference type="InterPro" id="IPR008979">
    <property type="entry name" value="Galactose-bd-like_sf"/>
</dbReference>
<dbReference type="Proteomes" id="UP000695007">
    <property type="component" value="Unplaced"/>
</dbReference>
<dbReference type="RefSeq" id="XP_011496923.1">
    <property type="nucleotide sequence ID" value="XM_011498621.1"/>
</dbReference>
<evidence type="ECO:0000259" key="3">
    <source>
        <dbReference type="Pfam" id="PF06588"/>
    </source>
</evidence>
<dbReference type="Gene3D" id="2.120.10.80">
    <property type="entry name" value="Kelch-type beta propeller"/>
    <property type="match status" value="2"/>
</dbReference>
<gene>
    <name evidence="5" type="primary">LOC105361444</name>
</gene>
<dbReference type="InterPro" id="IPR015915">
    <property type="entry name" value="Kelch-typ_b-propeller"/>
</dbReference>
<keyword evidence="1" id="KW-0880">Kelch repeat</keyword>
<dbReference type="PROSITE" id="PS50896">
    <property type="entry name" value="LISH"/>
    <property type="match status" value="1"/>
</dbReference>
<dbReference type="InterPro" id="IPR052456">
    <property type="entry name" value="CTLH_complex_component"/>
</dbReference>
<proteinExistence type="predicted"/>
<accession>A0AAJ6YF50</accession>